<dbReference type="SMART" id="SM01321">
    <property type="entry name" value="Y1_Tnp"/>
    <property type="match status" value="1"/>
</dbReference>
<evidence type="ECO:0000259" key="1">
    <source>
        <dbReference type="SMART" id="SM01321"/>
    </source>
</evidence>
<dbReference type="NCBIfam" id="NF033573">
    <property type="entry name" value="transpos_IS200"/>
    <property type="match status" value="1"/>
</dbReference>
<dbReference type="EMBL" id="FWXF01000033">
    <property type="protein sequence ID" value="SMC28368.1"/>
    <property type="molecule type" value="Genomic_DNA"/>
</dbReference>
<evidence type="ECO:0000313" key="2">
    <source>
        <dbReference type="EMBL" id="SMC28368.1"/>
    </source>
</evidence>
<dbReference type="InterPro" id="IPR036515">
    <property type="entry name" value="Transposase_17_sf"/>
</dbReference>
<dbReference type="SUPFAM" id="SSF143422">
    <property type="entry name" value="Transposase IS200-like"/>
    <property type="match status" value="1"/>
</dbReference>
<dbReference type="InterPro" id="IPR002686">
    <property type="entry name" value="Transposase_17"/>
</dbReference>
<accession>A0A1W1XXY0</accession>
<proteinExistence type="predicted"/>
<dbReference type="Proteomes" id="UP000192783">
    <property type="component" value="Unassembled WGS sequence"/>
</dbReference>
<dbReference type="OrthoDB" id="9798161at2"/>
<reference evidence="2 3" key="1">
    <citation type="submission" date="2017-04" db="EMBL/GenBank/DDBJ databases">
        <authorList>
            <person name="Afonso C.L."/>
            <person name="Miller P.J."/>
            <person name="Scott M.A."/>
            <person name="Spackman E."/>
            <person name="Goraichik I."/>
            <person name="Dimitrov K.M."/>
            <person name="Suarez D.L."/>
            <person name="Swayne D.E."/>
        </authorList>
    </citation>
    <scope>NUCLEOTIDE SEQUENCE [LARGE SCALE GENOMIC DNA]</scope>
    <source>
        <strain evidence="2 3">DSM 13146</strain>
    </source>
</reference>
<organism evidence="2 3">
    <name type="scientific">Desulfacinum hydrothermale DSM 13146</name>
    <dbReference type="NCBI Taxonomy" id="1121390"/>
    <lineage>
        <taxon>Bacteria</taxon>
        <taxon>Pseudomonadati</taxon>
        <taxon>Thermodesulfobacteriota</taxon>
        <taxon>Syntrophobacteria</taxon>
        <taxon>Syntrophobacterales</taxon>
        <taxon>Syntrophobacteraceae</taxon>
        <taxon>Desulfacinum</taxon>
    </lineage>
</organism>
<protein>
    <submittedName>
        <fullName evidence="2">Putative transposase</fullName>
    </submittedName>
</protein>
<dbReference type="AlphaFoldDB" id="A0A1W1XXY0"/>
<name>A0A1W1XXY0_9BACT</name>
<dbReference type="Gene3D" id="3.30.70.1290">
    <property type="entry name" value="Transposase IS200-like"/>
    <property type="match status" value="1"/>
</dbReference>
<gene>
    <name evidence="2" type="ORF">SAMN02746041_03243</name>
</gene>
<dbReference type="GO" id="GO:0006313">
    <property type="term" value="P:DNA transposition"/>
    <property type="evidence" value="ECO:0007669"/>
    <property type="project" value="InterPro"/>
</dbReference>
<evidence type="ECO:0000313" key="3">
    <source>
        <dbReference type="Proteomes" id="UP000192783"/>
    </source>
</evidence>
<dbReference type="STRING" id="1121390.SAMN02746041_03243"/>
<dbReference type="GO" id="GO:0003677">
    <property type="term" value="F:DNA binding"/>
    <property type="evidence" value="ECO:0007669"/>
    <property type="project" value="InterPro"/>
</dbReference>
<dbReference type="PANTHER" id="PTHR33360">
    <property type="entry name" value="TRANSPOSASE FOR INSERTION SEQUENCE ELEMENT IS200"/>
    <property type="match status" value="1"/>
</dbReference>
<dbReference type="PANTHER" id="PTHR33360:SF2">
    <property type="entry name" value="TRANSPOSASE FOR INSERTION SEQUENCE ELEMENT IS200"/>
    <property type="match status" value="1"/>
</dbReference>
<dbReference type="Pfam" id="PF01797">
    <property type="entry name" value="Y1_Tnp"/>
    <property type="match status" value="1"/>
</dbReference>
<dbReference type="RefSeq" id="WP_084059119.1">
    <property type="nucleotide sequence ID" value="NZ_FWXF01000033.1"/>
</dbReference>
<keyword evidence="3" id="KW-1185">Reference proteome</keyword>
<dbReference type="GO" id="GO:0004803">
    <property type="term" value="F:transposase activity"/>
    <property type="evidence" value="ECO:0007669"/>
    <property type="project" value="InterPro"/>
</dbReference>
<sequence>MAKRTRHATYNTNYHLVWCPKFRRPVLAGDVGKRLAELLPEYVRALDGEVIDLVVQPDHVHLFASFPPDLAISQIVYRLKGASARQLRKEFPHLKSRLPSLWTRSYYVGTAGNVSAATIQRYIDAQKGR</sequence>
<feature type="domain" description="Transposase IS200-like" evidence="1">
    <location>
        <begin position="9"/>
        <end position="126"/>
    </location>
</feature>